<evidence type="ECO:0000313" key="6">
    <source>
        <dbReference type="EMBL" id="HER41124.1"/>
    </source>
</evidence>
<comment type="caution">
    <text evidence="6">The sequence shown here is derived from an EMBL/GenBank/DDBJ whole genome shotgun (WGS) entry which is preliminary data.</text>
</comment>
<keyword evidence="2" id="KW-0472">Membrane</keyword>
<dbReference type="AlphaFoldDB" id="A0A7C2M5M2"/>
<reference evidence="6" key="1">
    <citation type="journal article" date="2020" name="mSystems">
        <title>Genome- and Community-Level Interaction Insights into Carbon Utilization and Element Cycling Functions of Hydrothermarchaeota in Hydrothermal Sediment.</title>
        <authorList>
            <person name="Zhou Z."/>
            <person name="Liu Y."/>
            <person name="Xu W."/>
            <person name="Pan J."/>
            <person name="Luo Z.H."/>
            <person name="Li M."/>
        </authorList>
    </citation>
    <scope>NUCLEOTIDE SEQUENCE [LARGE SCALE GENOMIC DNA]</scope>
    <source>
        <strain evidence="6">SpSt-1235</strain>
    </source>
</reference>
<name>A0A7C2M5M2_9FLAO</name>
<evidence type="ECO:0000256" key="1">
    <source>
        <dbReference type="ARBA" id="ARBA00004442"/>
    </source>
</evidence>
<feature type="domain" description="Outer membrane protein beta-barrel" evidence="5">
    <location>
        <begin position="129"/>
        <end position="556"/>
    </location>
</feature>
<dbReference type="Gene3D" id="2.40.170.20">
    <property type="entry name" value="TonB-dependent receptor, beta-barrel domain"/>
    <property type="match status" value="1"/>
</dbReference>
<comment type="subcellular location">
    <subcellularLocation>
        <location evidence="1">Cell outer membrane</location>
    </subcellularLocation>
</comment>
<keyword evidence="3" id="KW-0998">Cell outer membrane</keyword>
<dbReference type="SUPFAM" id="SSF56935">
    <property type="entry name" value="Porins"/>
    <property type="match status" value="1"/>
</dbReference>
<dbReference type="Pfam" id="PF14905">
    <property type="entry name" value="OMP_b-brl_3"/>
    <property type="match status" value="1"/>
</dbReference>
<organism evidence="6">
    <name type="scientific">Salinimicrobium catena</name>
    <dbReference type="NCBI Taxonomy" id="390640"/>
    <lineage>
        <taxon>Bacteria</taxon>
        <taxon>Pseudomonadati</taxon>
        <taxon>Bacteroidota</taxon>
        <taxon>Flavobacteriia</taxon>
        <taxon>Flavobacteriales</taxon>
        <taxon>Flavobacteriaceae</taxon>
        <taxon>Salinimicrobium</taxon>
    </lineage>
</organism>
<proteinExistence type="predicted"/>
<feature type="region of interest" description="Disordered" evidence="4">
    <location>
        <begin position="561"/>
        <end position="583"/>
    </location>
</feature>
<dbReference type="PANTHER" id="PTHR40980">
    <property type="entry name" value="PLUG DOMAIN-CONTAINING PROTEIN"/>
    <property type="match status" value="1"/>
</dbReference>
<accession>A0A7C2M5M2</accession>
<dbReference type="PANTHER" id="PTHR40980:SF4">
    <property type="entry name" value="TONB-DEPENDENT RECEPTOR-LIKE BETA-BARREL DOMAIN-CONTAINING PROTEIN"/>
    <property type="match status" value="1"/>
</dbReference>
<dbReference type="InterPro" id="IPR041700">
    <property type="entry name" value="OMP_b-brl_3"/>
</dbReference>
<evidence type="ECO:0000256" key="3">
    <source>
        <dbReference type="ARBA" id="ARBA00023237"/>
    </source>
</evidence>
<feature type="compositionally biased region" description="Acidic residues" evidence="4">
    <location>
        <begin position="573"/>
        <end position="583"/>
    </location>
</feature>
<protein>
    <submittedName>
        <fullName evidence="6">TonB-dependent receptor</fullName>
    </submittedName>
</protein>
<evidence type="ECO:0000256" key="2">
    <source>
        <dbReference type="ARBA" id="ARBA00023136"/>
    </source>
</evidence>
<dbReference type="GO" id="GO:0009279">
    <property type="term" value="C:cell outer membrane"/>
    <property type="evidence" value="ECO:0007669"/>
    <property type="project" value="UniProtKB-SubCell"/>
</dbReference>
<feature type="compositionally biased region" description="Basic and acidic residues" evidence="4">
    <location>
        <begin position="562"/>
        <end position="572"/>
    </location>
</feature>
<keyword evidence="6" id="KW-0675">Receptor</keyword>
<dbReference type="Proteomes" id="UP000885753">
    <property type="component" value="Unassembled WGS sequence"/>
</dbReference>
<evidence type="ECO:0000256" key="4">
    <source>
        <dbReference type="SAM" id="MobiDB-lite"/>
    </source>
</evidence>
<gene>
    <name evidence="6" type="ORF">ENO10_07885</name>
</gene>
<dbReference type="EMBL" id="DSEE01000571">
    <property type="protein sequence ID" value="HER41124.1"/>
    <property type="molecule type" value="Genomic_DNA"/>
</dbReference>
<evidence type="ECO:0000259" key="5">
    <source>
        <dbReference type="Pfam" id="PF14905"/>
    </source>
</evidence>
<feature type="non-terminal residue" evidence="6">
    <location>
        <position position="1"/>
    </location>
</feature>
<sequence length="583" mass="68116">NYRTDKFNIFNTTGFRYFDAPGNAFSDTRYFEYTNDEGELVTPYFDRLIEDRQMDRLNRNFYTSLGLEYYITDMSSVTATGFYRYGEDEDLTTNSSIAFKDNTSLETLRKEQQIEDDNSYQFALNYINKFNNSGHQLTADFQYEKDEETQNAKINEIIVSNNTSEDPFYPRELTFTEESQEEILLQTDYVRPIGENAQFEAGYRGSFEEEVTDYQLLLENRDTGNLEIDPLSNIFTYTENVNSLYSQYGNKFGDFSFLLGLRLENTQLKGKIESGLTEEELQEEFSIPIDTDFDNNYLGLFPTVNLIYELGEQENVTLGYNRRINRPRGWFINPFPSRASRTNIFQGNPNLQPAYSDAFDLGYLKRWEKLTLTSSVYYQYETDSFERVEQISTTTDDEGNSIEVIRTIPINLATNERIGAEAGILYNPAKWLRLNGSVNFFQFDTEGEYNGVDYSAKNTSWYGRFSSKVTLPAKIDWQTNAFYRGASEGAQTETNGIFMIDMALSKELFNEKASLTLNVRDLLNSRKRDAYTVTERFERNSEFQWRQRSITLSFTYRFNQQRNERERKRDQENGQEMEGEGEF</sequence>
<dbReference type="InterPro" id="IPR036942">
    <property type="entry name" value="Beta-barrel_TonB_sf"/>
</dbReference>